<dbReference type="AlphaFoldDB" id="A0A1A9WRF7"/>
<organism evidence="2 3">
    <name type="scientific">Glossina brevipalpis</name>
    <dbReference type="NCBI Taxonomy" id="37001"/>
    <lineage>
        <taxon>Eukaryota</taxon>
        <taxon>Metazoa</taxon>
        <taxon>Ecdysozoa</taxon>
        <taxon>Arthropoda</taxon>
        <taxon>Hexapoda</taxon>
        <taxon>Insecta</taxon>
        <taxon>Pterygota</taxon>
        <taxon>Neoptera</taxon>
        <taxon>Endopterygota</taxon>
        <taxon>Diptera</taxon>
        <taxon>Brachycera</taxon>
        <taxon>Muscomorpha</taxon>
        <taxon>Hippoboscoidea</taxon>
        <taxon>Glossinidae</taxon>
        <taxon>Glossina</taxon>
    </lineage>
</organism>
<sequence>MLMLVLLSMLAEFSSVYDLTFRIQKIWKQTKGQEMDFGTIMCWADNNVGQQKEPCVFHLIAAGKPEMPANCTVVNQTSDSLEVYCIEDLLTFGFLKKYEPKISFRILEYIVIPNPSASAALQGLQELKVYLGSIK</sequence>
<name>A0A1A9WRF7_9MUSC</name>
<dbReference type="PANTHER" id="PTHR23278:SF19">
    <property type="entry name" value="OBSCURIN"/>
    <property type="match status" value="1"/>
</dbReference>
<keyword evidence="3" id="KW-1185">Reference proteome</keyword>
<dbReference type="VEuPathDB" id="VectorBase:GBRI029395"/>
<dbReference type="EnsemblMetazoa" id="GBRI029395-RA">
    <property type="protein sequence ID" value="GBRI029395-PA"/>
    <property type="gene ID" value="GBRI029395"/>
</dbReference>
<evidence type="ECO:0000313" key="3">
    <source>
        <dbReference type="Proteomes" id="UP000091820"/>
    </source>
</evidence>
<protein>
    <submittedName>
        <fullName evidence="2">Uncharacterized protein</fullName>
    </submittedName>
</protein>
<dbReference type="PANTHER" id="PTHR23278">
    <property type="entry name" value="SIDESTEP PROTEIN"/>
    <property type="match status" value="1"/>
</dbReference>
<feature type="signal peptide" evidence="1">
    <location>
        <begin position="1"/>
        <end position="18"/>
    </location>
</feature>
<dbReference type="Proteomes" id="UP000091820">
    <property type="component" value="Unassembled WGS sequence"/>
</dbReference>
<reference evidence="2" key="2">
    <citation type="submission" date="2020-05" db="UniProtKB">
        <authorList>
            <consortium name="EnsemblMetazoa"/>
        </authorList>
    </citation>
    <scope>IDENTIFICATION</scope>
    <source>
        <strain evidence="2">IAEA</strain>
    </source>
</reference>
<keyword evidence="1" id="KW-0732">Signal</keyword>
<dbReference type="STRING" id="37001.A0A1A9WRF7"/>
<accession>A0A1A9WRF7</accession>
<evidence type="ECO:0000256" key="1">
    <source>
        <dbReference type="SAM" id="SignalP"/>
    </source>
</evidence>
<evidence type="ECO:0000313" key="2">
    <source>
        <dbReference type="EnsemblMetazoa" id="GBRI029395-PA"/>
    </source>
</evidence>
<proteinExistence type="predicted"/>
<reference evidence="3" key="1">
    <citation type="submission" date="2014-03" db="EMBL/GenBank/DDBJ databases">
        <authorList>
            <person name="Aksoy S."/>
            <person name="Warren W."/>
            <person name="Wilson R.K."/>
        </authorList>
    </citation>
    <scope>NUCLEOTIDE SEQUENCE [LARGE SCALE GENOMIC DNA]</scope>
    <source>
        <strain evidence="3">IAEA</strain>
    </source>
</reference>
<feature type="chain" id="PRO_5008400630" evidence="1">
    <location>
        <begin position="19"/>
        <end position="135"/>
    </location>
</feature>